<dbReference type="OrthoDB" id="26525at2759"/>
<dbReference type="GeneID" id="43583674"/>
<feature type="region of interest" description="Disordered" evidence="1">
    <location>
        <begin position="109"/>
        <end position="131"/>
    </location>
</feature>
<dbReference type="EMBL" id="CABVLU010000004">
    <property type="protein sequence ID" value="VVT56148.1"/>
    <property type="molecule type" value="Genomic_DNA"/>
</dbReference>
<feature type="compositionally biased region" description="Basic and acidic residues" evidence="1">
    <location>
        <begin position="226"/>
        <end position="236"/>
    </location>
</feature>
<protein>
    <recommendedName>
        <fullName evidence="2">EF-hand domain-containing protein</fullName>
    </recommendedName>
</protein>
<dbReference type="PROSITE" id="PS50222">
    <property type="entry name" value="EF_HAND_2"/>
    <property type="match status" value="1"/>
</dbReference>
<evidence type="ECO:0000313" key="3">
    <source>
        <dbReference type="EMBL" id="VVT56148.1"/>
    </source>
</evidence>
<sequence>MSPTDLETQQQELEEKEDVLADIFAEYLERYETDAEATSIDIRYLPEIFKDMGLYEYYYSAGLSGVARKERQRALREIVSLLDREDQGRIDFMAFCEVMPMVLEQAHSVGSNGNGNGDNGNGSNLRDTTGQFISGKKRKRDYLQKDEIEESFYLFTNGEDRAIELKDLRRVAEEIGDGNVTDDDLRDMLRLHAVDEGGGGGGGGGEEEEEEEGEGGNGGVGNGRNGRNDQKLQVSKEDFLKIMQECDM</sequence>
<dbReference type="Gene3D" id="1.10.238.10">
    <property type="entry name" value="EF-hand"/>
    <property type="match status" value="1"/>
</dbReference>
<dbReference type="Proteomes" id="UP000398389">
    <property type="component" value="Unassembled WGS sequence"/>
</dbReference>
<dbReference type="InterPro" id="IPR002048">
    <property type="entry name" value="EF_hand_dom"/>
</dbReference>
<name>A0A5E8C321_9ASCO</name>
<evidence type="ECO:0000256" key="1">
    <source>
        <dbReference type="SAM" id="MobiDB-lite"/>
    </source>
</evidence>
<gene>
    <name evidence="3" type="ORF">SAPINGB_P004859</name>
</gene>
<dbReference type="AlphaFoldDB" id="A0A5E8C321"/>
<keyword evidence="4" id="KW-1185">Reference proteome</keyword>
<organism evidence="3 4">
    <name type="scientific">Magnusiomyces paraingens</name>
    <dbReference type="NCBI Taxonomy" id="2606893"/>
    <lineage>
        <taxon>Eukaryota</taxon>
        <taxon>Fungi</taxon>
        <taxon>Dikarya</taxon>
        <taxon>Ascomycota</taxon>
        <taxon>Saccharomycotina</taxon>
        <taxon>Dipodascomycetes</taxon>
        <taxon>Dipodascales</taxon>
        <taxon>Dipodascaceae</taxon>
        <taxon>Magnusiomyces</taxon>
    </lineage>
</organism>
<feature type="compositionally biased region" description="Acidic residues" evidence="1">
    <location>
        <begin position="205"/>
        <end position="214"/>
    </location>
</feature>
<accession>A0A5E8C321</accession>
<evidence type="ECO:0000313" key="4">
    <source>
        <dbReference type="Proteomes" id="UP000398389"/>
    </source>
</evidence>
<dbReference type="InterPro" id="IPR011992">
    <property type="entry name" value="EF-hand-dom_pair"/>
</dbReference>
<reference evidence="3 4" key="1">
    <citation type="submission" date="2019-09" db="EMBL/GenBank/DDBJ databases">
        <authorList>
            <person name="Brejova B."/>
        </authorList>
    </citation>
    <scope>NUCLEOTIDE SEQUENCE [LARGE SCALE GENOMIC DNA]</scope>
</reference>
<dbReference type="RefSeq" id="XP_031855465.1">
    <property type="nucleotide sequence ID" value="XM_031999574.1"/>
</dbReference>
<dbReference type="GO" id="GO:0005509">
    <property type="term" value="F:calcium ion binding"/>
    <property type="evidence" value="ECO:0007669"/>
    <property type="project" value="InterPro"/>
</dbReference>
<feature type="region of interest" description="Disordered" evidence="1">
    <location>
        <begin position="194"/>
        <end position="236"/>
    </location>
</feature>
<proteinExistence type="predicted"/>
<feature type="domain" description="EF-hand" evidence="2">
    <location>
        <begin position="70"/>
        <end position="105"/>
    </location>
</feature>
<dbReference type="SUPFAM" id="SSF47473">
    <property type="entry name" value="EF-hand"/>
    <property type="match status" value="1"/>
</dbReference>
<evidence type="ECO:0000259" key="2">
    <source>
        <dbReference type="PROSITE" id="PS50222"/>
    </source>
</evidence>
<feature type="compositionally biased region" description="Gly residues" evidence="1">
    <location>
        <begin position="215"/>
        <end position="224"/>
    </location>
</feature>